<dbReference type="RefSeq" id="WP_026800127.1">
    <property type="nucleotide sequence ID" value="NZ_AULI01000007.1"/>
</dbReference>
<dbReference type="PROSITE" id="PS51257">
    <property type="entry name" value="PROKAR_LIPOPROTEIN"/>
    <property type="match status" value="1"/>
</dbReference>
<name>A0A0A5GL69_9BACI</name>
<sequence length="175" mass="19756">MKRGFNLLGTILSVACFLLTLLALYSTFNNGWFIPNQSYWLLVLSVTSILFGILGLKERVNYGLIKTVVTFSLSSLTTLALVMGIVFTSFFTMDKELITTTYSPNKSYEIDFYEIDGGAAASFGIIGELNGPFVFKKKIYLESNAEEANFNWIDEHTIVINSNTLDLTDKHYYYN</sequence>
<feature type="transmembrane region" description="Helical" evidence="1">
    <location>
        <begin position="39"/>
        <end position="56"/>
    </location>
</feature>
<dbReference type="InterPro" id="IPR035406">
    <property type="entry name" value="DUF5412"/>
</dbReference>
<feature type="transmembrane region" description="Helical" evidence="1">
    <location>
        <begin position="68"/>
        <end position="91"/>
    </location>
</feature>
<evidence type="ECO:0000313" key="2">
    <source>
        <dbReference type="EMBL" id="KGX92749.1"/>
    </source>
</evidence>
<evidence type="ECO:0000256" key="1">
    <source>
        <dbReference type="SAM" id="Phobius"/>
    </source>
</evidence>
<protein>
    <submittedName>
        <fullName evidence="2">Membrane protein</fullName>
    </submittedName>
</protein>
<proteinExistence type="predicted"/>
<dbReference type="AlphaFoldDB" id="A0A0A5GL69"/>
<organism evidence="2 3">
    <name type="scientific">Pontibacillus halophilus JSM 076056 = DSM 19796</name>
    <dbReference type="NCBI Taxonomy" id="1385510"/>
    <lineage>
        <taxon>Bacteria</taxon>
        <taxon>Bacillati</taxon>
        <taxon>Bacillota</taxon>
        <taxon>Bacilli</taxon>
        <taxon>Bacillales</taxon>
        <taxon>Bacillaceae</taxon>
        <taxon>Pontibacillus</taxon>
    </lineage>
</organism>
<evidence type="ECO:0000313" key="3">
    <source>
        <dbReference type="Proteomes" id="UP000030528"/>
    </source>
</evidence>
<keyword evidence="1" id="KW-1133">Transmembrane helix</keyword>
<comment type="caution">
    <text evidence="2">The sequence shown here is derived from an EMBL/GenBank/DDBJ whole genome shotgun (WGS) entry which is preliminary data.</text>
</comment>
<keyword evidence="3" id="KW-1185">Reference proteome</keyword>
<keyword evidence="1" id="KW-0472">Membrane</keyword>
<dbReference type="OrthoDB" id="2665924at2"/>
<dbReference type="eggNOG" id="ENOG5032PFM">
    <property type="taxonomic scope" value="Bacteria"/>
</dbReference>
<dbReference type="STRING" id="1385510.GCA_000425205_01711"/>
<keyword evidence="1" id="KW-0812">Transmembrane</keyword>
<dbReference type="Proteomes" id="UP000030528">
    <property type="component" value="Unassembled WGS sequence"/>
</dbReference>
<dbReference type="Pfam" id="PF17428">
    <property type="entry name" value="DUF5412"/>
    <property type="match status" value="1"/>
</dbReference>
<dbReference type="EMBL" id="AVPE01000005">
    <property type="protein sequence ID" value="KGX92749.1"/>
    <property type="molecule type" value="Genomic_DNA"/>
</dbReference>
<reference evidence="2 3" key="1">
    <citation type="submission" date="2013-08" db="EMBL/GenBank/DDBJ databases">
        <authorList>
            <person name="Huang J."/>
            <person name="Wang G."/>
        </authorList>
    </citation>
    <scope>NUCLEOTIDE SEQUENCE [LARGE SCALE GENOMIC DNA]</scope>
    <source>
        <strain evidence="2 3">JSM 076056</strain>
    </source>
</reference>
<accession>A0A0A5GL69</accession>
<gene>
    <name evidence="2" type="ORF">N781_15750</name>
</gene>